<feature type="compositionally biased region" description="Polar residues" evidence="2">
    <location>
        <begin position="134"/>
        <end position="155"/>
    </location>
</feature>
<accession>A0A9Q1IE53</accession>
<feature type="compositionally biased region" description="Basic and acidic residues" evidence="2">
    <location>
        <begin position="335"/>
        <end position="377"/>
    </location>
</feature>
<name>A0A9Q1IE53_SYNKA</name>
<dbReference type="Gene3D" id="3.30.70.330">
    <property type="match status" value="3"/>
</dbReference>
<keyword evidence="1" id="KW-0694">RNA-binding</keyword>
<dbReference type="InterPro" id="IPR003604">
    <property type="entry name" value="Matrin/U1-like-C_Znf_C2H2"/>
</dbReference>
<gene>
    <name evidence="4" type="ORF">SKAU_G00374240</name>
</gene>
<feature type="compositionally biased region" description="Polar residues" evidence="2">
    <location>
        <begin position="186"/>
        <end position="201"/>
    </location>
</feature>
<feature type="region of interest" description="Disordered" evidence="2">
    <location>
        <begin position="114"/>
        <end position="269"/>
    </location>
</feature>
<dbReference type="GO" id="GO:0003723">
    <property type="term" value="F:RNA binding"/>
    <property type="evidence" value="ECO:0007669"/>
    <property type="project" value="UniProtKB-UniRule"/>
</dbReference>
<feature type="compositionally biased region" description="Basic and acidic residues" evidence="2">
    <location>
        <begin position="772"/>
        <end position="796"/>
    </location>
</feature>
<feature type="compositionally biased region" description="Basic and acidic residues" evidence="2">
    <location>
        <begin position="1123"/>
        <end position="1136"/>
    </location>
</feature>
<proteinExistence type="predicted"/>
<keyword evidence="5" id="KW-1185">Reference proteome</keyword>
<feature type="compositionally biased region" description="Polar residues" evidence="2">
    <location>
        <begin position="554"/>
        <end position="564"/>
    </location>
</feature>
<feature type="compositionally biased region" description="Basic and acidic residues" evidence="2">
    <location>
        <begin position="1174"/>
        <end position="1197"/>
    </location>
</feature>
<feature type="compositionally biased region" description="Basic residues" evidence="2">
    <location>
        <begin position="1111"/>
        <end position="1122"/>
    </location>
</feature>
<evidence type="ECO:0000313" key="5">
    <source>
        <dbReference type="Proteomes" id="UP001152622"/>
    </source>
</evidence>
<dbReference type="InterPro" id="IPR000504">
    <property type="entry name" value="RRM_dom"/>
</dbReference>
<feature type="compositionally biased region" description="Basic residues" evidence="2">
    <location>
        <begin position="643"/>
        <end position="677"/>
    </location>
</feature>
<feature type="region of interest" description="Disordered" evidence="2">
    <location>
        <begin position="332"/>
        <end position="377"/>
    </location>
</feature>
<feature type="compositionally biased region" description="Basic and acidic residues" evidence="2">
    <location>
        <begin position="1219"/>
        <end position="1228"/>
    </location>
</feature>
<evidence type="ECO:0000256" key="1">
    <source>
        <dbReference type="PROSITE-ProRule" id="PRU00176"/>
    </source>
</evidence>
<reference evidence="4" key="1">
    <citation type="journal article" date="2023" name="Science">
        <title>Genome structures resolve the early diversification of teleost fishes.</title>
        <authorList>
            <person name="Parey E."/>
            <person name="Louis A."/>
            <person name="Montfort J."/>
            <person name="Bouchez O."/>
            <person name="Roques C."/>
            <person name="Iampietro C."/>
            <person name="Lluch J."/>
            <person name="Castinel A."/>
            <person name="Donnadieu C."/>
            <person name="Desvignes T."/>
            <person name="Floi Bucao C."/>
            <person name="Jouanno E."/>
            <person name="Wen M."/>
            <person name="Mejri S."/>
            <person name="Dirks R."/>
            <person name="Jansen H."/>
            <person name="Henkel C."/>
            <person name="Chen W.J."/>
            <person name="Zahm M."/>
            <person name="Cabau C."/>
            <person name="Klopp C."/>
            <person name="Thompson A.W."/>
            <person name="Robinson-Rechavi M."/>
            <person name="Braasch I."/>
            <person name="Lecointre G."/>
            <person name="Bobe J."/>
            <person name="Postlethwait J.H."/>
            <person name="Berthelot C."/>
            <person name="Roest Crollius H."/>
            <person name="Guiguen Y."/>
        </authorList>
    </citation>
    <scope>NUCLEOTIDE SEQUENCE</scope>
    <source>
        <strain evidence="4">WJC10195</strain>
    </source>
</reference>
<comment type="caution">
    <text evidence="4">The sequence shown here is derived from an EMBL/GenBank/DDBJ whole genome shotgun (WGS) entry which is preliminary data.</text>
</comment>
<dbReference type="Proteomes" id="UP001152622">
    <property type="component" value="Chromosome 18"/>
</dbReference>
<dbReference type="SMART" id="SM00451">
    <property type="entry name" value="ZnF_U1"/>
    <property type="match status" value="2"/>
</dbReference>
<feature type="compositionally biased region" description="Basic residues" evidence="2">
    <location>
        <begin position="570"/>
        <end position="635"/>
    </location>
</feature>
<feature type="domain" description="RRM" evidence="3">
    <location>
        <begin position="1016"/>
        <end position="1091"/>
    </location>
</feature>
<dbReference type="EMBL" id="JAINUF010000018">
    <property type="protein sequence ID" value="KAJ8338458.1"/>
    <property type="molecule type" value="Genomic_DNA"/>
</dbReference>
<protein>
    <recommendedName>
        <fullName evidence="3">RRM domain-containing protein</fullName>
    </recommendedName>
</protein>
<sequence>MSHNYPYRRSPEGFSSHKGTFATSAHLHHEEHDIYQTSLQPSLRSTSIFTSSKSGLESYSSKSSTTAESALSLLSSCGLEPEDLSILAGMPENMITEKTLPRLLMEIRQKKALRDRDCPSSLRPSTCHPPLQPPSDTWKNSTNNSPVEYSANPSRCPSYPTIPPPRSSYPLPREETKSWQDRWGNPRQTGTVRQENTSSTYVVDYNYGQPQERDSQSLERPAYSTRAVGVTEQPKLQSSSHYRQLNPGKESAAPYQKKQVPPMTTTVHSTPTAREADDFHGATPQTFPYACSLCDIAVLSQKDWTLHINGAQHADSQLAVLQMYPDWDCRTGSARRSDCNSEKGREEKNTGGRRHGPPEHHGVTASREAKSHPASDKAGGRVVCAKYPSKSVDAAFLRRLVRQGGTPVNVMMFPVQAFVEMSSPDEAADVVKYFNRNPVVVEGRQIEFSMSATYNFLQNSPVVIFSLLSPGIEAYPEIVAIAKRFGTVKHSLFLPNRVLLEMESREDAGKLVQYYTSHPLKMKGKTIKVSHSENHSTLKFAMTDKKSEDGEASLYSSQSFRAQTRSSPSPRRRSPIQRRSPSPRRRSSSPRRSPNPRRRYPSPRRRSPSPRRRSPSPRRRSPSPRRRSPSPRRRSPSPIRRSPSPRRRSPSPRRTPNPRKRYPSPRRRSPSPRRRSPSPRQRSPSPRRRSPSPRRRSPSPRRRSPSPRRRSPSPRRRSSSPRRRSPIQRRRSSSYRRRSREKQDVDEDKTSQERTRSSRRHRNHSSGSSTSHTREGKSISRGHSVEKTADTQKAEVKGNAVLAETPDLGSSQEPLSTQTMENMPSPKEHPKDYDIGLKTQDQTVFEGGKDSDMDSDIEGMAVIGEDEEMRSEEGSVELQDEMKEIVCDEAGTERTSAEGLSTCPSEVAEDCEEEKQVETVGEELAMHPDQEPGSQSPTADPAMSEPSGLKAMEEEKQEESEEQEEYDFPESLENCITLDELEDEDEDEDDDSQTVASEGNSDQRSREEKREHDSGRVIYIQNLPRGYYTDRQFVAIGKKYGKVNRYFLIRRRKEGFIEMARAVDAQRAVRELKKEIVEMDRHILTVYLSRKYKRLTCGWSPESDSEDERGQRKHRKEKRRRGGTGEHSSKEEEKTTPAEPSSSIEAEEKATPAEPSSSIEAEEKPTPAEPSSSIKEEEEKTTLAEPSRSIEAEEKATPAEPSSSIEEEEEKTTPAEPSRGIEAEEKATPAEPSSSIEEEEEKAATEEPSSSRDQQQQEEEEKGSSETPCELAVAKENEDVKISQPSDSVDSQKETEGETSSENTDGIKQVCVEEEKMETIPEPSHVPLGPYLPNNPMGREFVSQKIGYFCSLCNAIYVTEDEARNEHCSSLSHYEKLKAYLEQNGNPN</sequence>
<feature type="compositionally biased region" description="Acidic residues" evidence="2">
    <location>
        <begin position="955"/>
        <end position="970"/>
    </location>
</feature>
<feature type="region of interest" description="Disordered" evidence="2">
    <location>
        <begin position="549"/>
        <end position="834"/>
    </location>
</feature>
<dbReference type="InterPro" id="IPR035979">
    <property type="entry name" value="RBD_domain_sf"/>
</dbReference>
<feature type="compositionally biased region" description="Basic residues" evidence="2">
    <location>
        <begin position="685"/>
        <end position="740"/>
    </location>
</feature>
<dbReference type="Pfam" id="PF00076">
    <property type="entry name" value="RRM_1"/>
    <property type="match status" value="1"/>
</dbReference>
<feature type="region of interest" description="Disordered" evidence="2">
    <location>
        <begin position="891"/>
        <end position="1015"/>
    </location>
</feature>
<evidence type="ECO:0000256" key="2">
    <source>
        <dbReference type="SAM" id="MobiDB-lite"/>
    </source>
</evidence>
<feature type="compositionally biased region" description="Polar residues" evidence="2">
    <location>
        <begin position="808"/>
        <end position="822"/>
    </location>
</feature>
<feature type="compositionally biased region" description="Acidic residues" evidence="2">
    <location>
        <begin position="979"/>
        <end position="992"/>
    </location>
</feature>
<dbReference type="PROSITE" id="PS50102">
    <property type="entry name" value="RRM"/>
    <property type="match status" value="1"/>
</dbReference>
<dbReference type="SUPFAM" id="SSF54928">
    <property type="entry name" value="RNA-binding domain, RBD"/>
    <property type="match status" value="3"/>
</dbReference>
<dbReference type="SMART" id="SM00360">
    <property type="entry name" value="RRM"/>
    <property type="match status" value="3"/>
</dbReference>
<organism evidence="4 5">
    <name type="scientific">Synaphobranchus kaupii</name>
    <name type="common">Kaup's arrowtooth eel</name>
    <dbReference type="NCBI Taxonomy" id="118154"/>
    <lineage>
        <taxon>Eukaryota</taxon>
        <taxon>Metazoa</taxon>
        <taxon>Chordata</taxon>
        <taxon>Craniata</taxon>
        <taxon>Vertebrata</taxon>
        <taxon>Euteleostomi</taxon>
        <taxon>Actinopterygii</taxon>
        <taxon>Neopterygii</taxon>
        <taxon>Teleostei</taxon>
        <taxon>Anguilliformes</taxon>
        <taxon>Synaphobranchidae</taxon>
        <taxon>Synaphobranchus</taxon>
    </lineage>
</organism>
<evidence type="ECO:0000313" key="4">
    <source>
        <dbReference type="EMBL" id="KAJ8338458.1"/>
    </source>
</evidence>
<dbReference type="InterPro" id="IPR012677">
    <property type="entry name" value="Nucleotide-bd_a/b_plait_sf"/>
</dbReference>
<feature type="compositionally biased region" description="Polar residues" evidence="2">
    <location>
        <begin position="234"/>
        <end position="243"/>
    </location>
</feature>
<dbReference type="OrthoDB" id="10072641at2759"/>
<feature type="region of interest" description="Disordered" evidence="2">
    <location>
        <begin position="1097"/>
        <end position="1308"/>
    </location>
</feature>
<dbReference type="GO" id="GO:0008270">
    <property type="term" value="F:zinc ion binding"/>
    <property type="evidence" value="ECO:0007669"/>
    <property type="project" value="InterPro"/>
</dbReference>
<evidence type="ECO:0000259" key="3">
    <source>
        <dbReference type="PROSITE" id="PS50102"/>
    </source>
</evidence>
<feature type="compositionally biased region" description="Basic and acidic residues" evidence="2">
    <location>
        <begin position="1001"/>
        <end position="1015"/>
    </location>
</feature>